<dbReference type="InterPro" id="IPR002563">
    <property type="entry name" value="Flavin_Rdtase-like_dom"/>
</dbReference>
<dbReference type="GO" id="GO:0010181">
    <property type="term" value="F:FMN binding"/>
    <property type="evidence" value="ECO:0007669"/>
    <property type="project" value="InterPro"/>
</dbReference>
<organism evidence="6 7">
    <name type="scientific">Candidatus Mediterraneibacter faecigallinarum</name>
    <dbReference type="NCBI Taxonomy" id="2838669"/>
    <lineage>
        <taxon>Bacteria</taxon>
        <taxon>Bacillati</taxon>
        <taxon>Bacillota</taxon>
        <taxon>Clostridia</taxon>
        <taxon>Lachnospirales</taxon>
        <taxon>Lachnospiraceae</taxon>
        <taxon>Mediterraneibacter</taxon>
    </lineage>
</organism>
<evidence type="ECO:0000256" key="3">
    <source>
        <dbReference type="ARBA" id="ARBA00038054"/>
    </source>
</evidence>
<proteinExistence type="inferred from homology"/>
<dbReference type="PANTHER" id="PTHR43567">
    <property type="entry name" value="FLAVOREDOXIN-RELATED-RELATED"/>
    <property type="match status" value="1"/>
</dbReference>
<sequence length="257" mass="28214">MGKQIWKPGNMLYPLPAVMVSAGDREGNANILTIAWTGTVCTNPPMVYISVRPERYSYHMIEESGEFVINLTTERLAHAADYCGVRSGRDVDKWKECGLTKKKASTLKYAPAVKEAPVNIECRVVRIEKLGSHHMFLAEVTAVQAEEAYLDEKGKLDLNSTGLIAYSHGEYLGLGEKIGTFGYSVRKKFAEPQQSSRQPGKSGGKSGKSSGRSVQKGSKNSGRSKKSGRKSGQSGLDRQRGEIKRGRQTISGKKRKD</sequence>
<comment type="similarity">
    <text evidence="3">Belongs to the flavoredoxin family.</text>
</comment>
<dbReference type="InterPro" id="IPR012349">
    <property type="entry name" value="Split_barrel_FMN-bd"/>
</dbReference>
<feature type="region of interest" description="Disordered" evidence="4">
    <location>
        <begin position="190"/>
        <end position="257"/>
    </location>
</feature>
<protein>
    <submittedName>
        <fullName evidence="6">Flavin reductase family protein</fullName>
    </submittedName>
</protein>
<reference evidence="6" key="1">
    <citation type="journal article" date="2021" name="PeerJ">
        <title>Extensive microbial diversity within the chicken gut microbiome revealed by metagenomics and culture.</title>
        <authorList>
            <person name="Gilroy R."/>
            <person name="Ravi A."/>
            <person name="Getino M."/>
            <person name="Pursley I."/>
            <person name="Horton D.L."/>
            <person name="Alikhan N.F."/>
            <person name="Baker D."/>
            <person name="Gharbi K."/>
            <person name="Hall N."/>
            <person name="Watson M."/>
            <person name="Adriaenssens E.M."/>
            <person name="Foster-Nyarko E."/>
            <person name="Jarju S."/>
            <person name="Secka A."/>
            <person name="Antonio M."/>
            <person name="Oren A."/>
            <person name="Chaudhuri R.R."/>
            <person name="La Ragione R."/>
            <person name="Hildebrand F."/>
            <person name="Pallen M.J."/>
        </authorList>
    </citation>
    <scope>NUCLEOTIDE SEQUENCE</scope>
    <source>
        <strain evidence="6">ChiGjej1B1-1692</strain>
    </source>
</reference>
<evidence type="ECO:0000259" key="5">
    <source>
        <dbReference type="SMART" id="SM00903"/>
    </source>
</evidence>
<evidence type="ECO:0000256" key="2">
    <source>
        <dbReference type="ARBA" id="ARBA00022630"/>
    </source>
</evidence>
<dbReference type="Proteomes" id="UP000823894">
    <property type="component" value="Unassembled WGS sequence"/>
</dbReference>
<dbReference type="SMART" id="SM00903">
    <property type="entry name" value="Flavin_Reduct"/>
    <property type="match status" value="1"/>
</dbReference>
<dbReference type="InterPro" id="IPR052174">
    <property type="entry name" value="Flavoredoxin"/>
</dbReference>
<evidence type="ECO:0000313" key="7">
    <source>
        <dbReference type="Proteomes" id="UP000823894"/>
    </source>
</evidence>
<dbReference type="PANTHER" id="PTHR43567:SF1">
    <property type="entry name" value="FLAVOREDOXIN"/>
    <property type="match status" value="1"/>
</dbReference>
<dbReference type="EMBL" id="DWWK01000187">
    <property type="protein sequence ID" value="HJC39630.1"/>
    <property type="molecule type" value="Genomic_DNA"/>
</dbReference>
<evidence type="ECO:0000313" key="6">
    <source>
        <dbReference type="EMBL" id="HJC39630.1"/>
    </source>
</evidence>
<dbReference type="AlphaFoldDB" id="A0A9D2SZI1"/>
<feature type="domain" description="Flavin reductase like" evidence="5">
    <location>
        <begin position="11"/>
        <end position="166"/>
    </location>
</feature>
<dbReference type="SUPFAM" id="SSF50475">
    <property type="entry name" value="FMN-binding split barrel"/>
    <property type="match status" value="1"/>
</dbReference>
<gene>
    <name evidence="6" type="ORF">H9757_11315</name>
</gene>
<evidence type="ECO:0000256" key="1">
    <source>
        <dbReference type="ARBA" id="ARBA00001917"/>
    </source>
</evidence>
<dbReference type="GO" id="GO:0016646">
    <property type="term" value="F:oxidoreductase activity, acting on the CH-NH group of donors, NAD or NADP as acceptor"/>
    <property type="evidence" value="ECO:0007669"/>
    <property type="project" value="UniProtKB-ARBA"/>
</dbReference>
<feature type="compositionally biased region" description="Low complexity" evidence="4">
    <location>
        <begin position="207"/>
        <end position="221"/>
    </location>
</feature>
<evidence type="ECO:0000256" key="4">
    <source>
        <dbReference type="SAM" id="MobiDB-lite"/>
    </source>
</evidence>
<accession>A0A9D2SZI1</accession>
<name>A0A9D2SZI1_9FIRM</name>
<reference evidence="6" key="2">
    <citation type="submission" date="2021-04" db="EMBL/GenBank/DDBJ databases">
        <authorList>
            <person name="Gilroy R."/>
        </authorList>
    </citation>
    <scope>NUCLEOTIDE SEQUENCE</scope>
    <source>
        <strain evidence="6">ChiGjej1B1-1692</strain>
    </source>
</reference>
<comment type="caution">
    <text evidence="6">The sequence shown here is derived from an EMBL/GenBank/DDBJ whole genome shotgun (WGS) entry which is preliminary data.</text>
</comment>
<keyword evidence="2" id="KW-0285">Flavoprotein</keyword>
<comment type="cofactor">
    <cofactor evidence="1">
        <name>FMN</name>
        <dbReference type="ChEBI" id="CHEBI:58210"/>
    </cofactor>
</comment>
<dbReference type="Pfam" id="PF01613">
    <property type="entry name" value="Flavin_Reduct"/>
    <property type="match status" value="1"/>
</dbReference>
<dbReference type="Gene3D" id="2.30.110.10">
    <property type="entry name" value="Electron Transport, Fmn-binding Protein, Chain A"/>
    <property type="match status" value="1"/>
</dbReference>